<dbReference type="Pfam" id="PF13606">
    <property type="entry name" value="Ank_3"/>
    <property type="match status" value="1"/>
</dbReference>
<dbReference type="Proteomes" id="UP000054516">
    <property type="component" value="Unassembled WGS sequence"/>
</dbReference>
<dbReference type="InterPro" id="IPR025676">
    <property type="entry name" value="Clr5_dom"/>
</dbReference>
<evidence type="ECO:0000313" key="6">
    <source>
        <dbReference type="EMBL" id="GAP89550.2"/>
    </source>
</evidence>
<dbReference type="InterPro" id="IPR036770">
    <property type="entry name" value="Ankyrin_rpt-contain_sf"/>
</dbReference>
<feature type="domain" description="Clr5" evidence="5">
    <location>
        <begin position="4"/>
        <end position="55"/>
    </location>
</feature>
<feature type="repeat" description="ANK" evidence="3">
    <location>
        <begin position="921"/>
        <end position="953"/>
    </location>
</feature>
<dbReference type="OMA" id="MRITEMI"/>
<dbReference type="SUPFAM" id="SSF48403">
    <property type="entry name" value="Ankyrin repeat"/>
    <property type="match status" value="2"/>
</dbReference>
<dbReference type="PANTHER" id="PTHR24198:SF165">
    <property type="entry name" value="ANKYRIN REPEAT-CONTAINING PROTEIN-RELATED"/>
    <property type="match status" value="1"/>
</dbReference>
<dbReference type="STRING" id="77044.A0A1W2TMI1"/>
<protein>
    <recommendedName>
        <fullName evidence="5">Clr5 domain-containing protein</fullName>
    </recommendedName>
</protein>
<evidence type="ECO:0000256" key="3">
    <source>
        <dbReference type="PROSITE-ProRule" id="PRU00023"/>
    </source>
</evidence>
<organism evidence="6">
    <name type="scientific">Rosellinia necatrix</name>
    <name type="common">White root-rot fungus</name>
    <dbReference type="NCBI Taxonomy" id="77044"/>
    <lineage>
        <taxon>Eukaryota</taxon>
        <taxon>Fungi</taxon>
        <taxon>Dikarya</taxon>
        <taxon>Ascomycota</taxon>
        <taxon>Pezizomycotina</taxon>
        <taxon>Sordariomycetes</taxon>
        <taxon>Xylariomycetidae</taxon>
        <taxon>Xylariales</taxon>
        <taxon>Xylariaceae</taxon>
        <taxon>Rosellinia</taxon>
    </lineage>
</organism>
<accession>A0A1W2TMI1</accession>
<evidence type="ECO:0000256" key="1">
    <source>
        <dbReference type="ARBA" id="ARBA00022737"/>
    </source>
</evidence>
<name>A0A1W2TMI1_ROSNE</name>
<evidence type="ECO:0000256" key="2">
    <source>
        <dbReference type="ARBA" id="ARBA00023043"/>
    </source>
</evidence>
<dbReference type="SMART" id="SM00248">
    <property type="entry name" value="ANK"/>
    <property type="match status" value="11"/>
</dbReference>
<dbReference type="InterPro" id="IPR002110">
    <property type="entry name" value="Ankyrin_rpt"/>
</dbReference>
<dbReference type="PROSITE" id="PS50088">
    <property type="entry name" value="ANK_REPEAT"/>
    <property type="match status" value="2"/>
</dbReference>
<dbReference type="PROSITE" id="PS50297">
    <property type="entry name" value="ANK_REP_REGION"/>
    <property type="match status" value="2"/>
</dbReference>
<evidence type="ECO:0000259" key="5">
    <source>
        <dbReference type="Pfam" id="PF14420"/>
    </source>
</evidence>
<dbReference type="EMBL" id="DF977483">
    <property type="protein sequence ID" value="GAP89550.2"/>
    <property type="molecule type" value="Genomic_DNA"/>
</dbReference>
<keyword evidence="7" id="KW-1185">Reference proteome</keyword>
<dbReference type="Pfam" id="PF14420">
    <property type="entry name" value="Clr5"/>
    <property type="match status" value="1"/>
</dbReference>
<feature type="region of interest" description="Disordered" evidence="4">
    <location>
        <begin position="1092"/>
        <end position="1116"/>
    </location>
</feature>
<proteinExistence type="predicted"/>
<feature type="repeat" description="ANK" evidence="3">
    <location>
        <begin position="956"/>
        <end position="988"/>
    </location>
</feature>
<dbReference type="Pfam" id="PF12796">
    <property type="entry name" value="Ank_2"/>
    <property type="match status" value="1"/>
</dbReference>
<dbReference type="Gene3D" id="1.25.40.20">
    <property type="entry name" value="Ankyrin repeat-containing domain"/>
    <property type="match status" value="4"/>
</dbReference>
<evidence type="ECO:0000256" key="4">
    <source>
        <dbReference type="SAM" id="MobiDB-lite"/>
    </source>
</evidence>
<keyword evidence="1" id="KW-0677">Repeat</keyword>
<keyword evidence="2 3" id="KW-0040">ANK repeat</keyword>
<reference evidence="6" key="1">
    <citation type="submission" date="2016-03" db="EMBL/GenBank/DDBJ databases">
        <title>Draft genome sequence of Rosellinia necatrix.</title>
        <authorList>
            <person name="Kanematsu S."/>
        </authorList>
    </citation>
    <scope>NUCLEOTIDE SEQUENCE [LARGE SCALE GENOMIC DNA]</scope>
    <source>
        <strain evidence="6">W97</strain>
    </source>
</reference>
<sequence length="1173" mass="132787">MASNDWDLHKNTISCLYLLQNLSLSDLSARMKEEYNFDKKQHQYNYQLKKWGIRKNFRGDAWRYVGHKIQKRKSVGKKSEVTFCGMPFPPEKVRKEVQRYTTIPTANDFGRDVPSPANPAQDIIRVTTPCPPELQHKWPETLPWLKFIERFRFDFLQMPNTDGWLVKATNFFSPQAAFENPLTVFTKIWNIHCSIPQNSETNDGNAQISLWAKDPSVMASELLKVILFSLSNKLGNFPSNERDEAILWLFGHLSKSNPGWSKDFLRTRCSTTAAILEEVYGCAVRRERHDLISQLLEAGVDPSLRIHAPHLCYDNPPQYELHFTRGTLKLTMKGYWGGVRFSAFEIAVRRCDKHLIRLLLNMGVTIRSCMIPISEYIAFCMDEDDALELFPLLMDHGLESEFLLALGFAIAKRHNGLSMFLVEKSPQVTAFELASSCLEHRVRPGPQPIVSWYFTGSGLLNIGYTLLHIAIISENTEMVHFLLDPVLACPSGTPEKILRDLFVVASLAGDYSTVERLVALDVDWNGDWHRGISPLVATAWNPDMRITEMILQSGAFFDHDIDGSLQQSENPLPIHVAARSGNTNFLRWLAGHGRGLDVQFNNCKDYYWEWLVPSQFSSPLLLALESGNVASATQLRHARLLGGELMQAVRLGDKALIDDLLLRENDIHFVDEQNNTVLEAAVEVGNHEMVSLYFSLGGVYRSPALLKAVQAALVSQDYSTVLILAKKRPTKTIDRYEASALVIAIRERQPILLCTLLGNSFQPKSVRSFFDRAEVVERIFLFPTHIAIRSEAATPLWAALASNNTNILEKMLQLGYRARPRDVSLYLETILTSSFFTVIWAHFPPTKDDQDWTQHLLFLSVKRNNIQRARECIAYIDSLEYYTDTLPRTPLQHAVGRSYTQSIALLTDAGADINAPAAPRHGATAIQLAAIRGRMDIARSLLASGSDVNAPPARYCGRTALEGASEHGRLDMVQLLLENGARLDGAMRIHYIRAVAYAKKEGHSALAKHLQDFGGWTCRDQQIFDRKGILEDDGYFVFHEETQDWCFQPIDPFTRYKAPQRRELSDTDSTTSSSIRDCKSWKGDDNGFQILRGDDRDDGMRGSIQEGGDDHEADIMPEEETGGMGLLMERYLNSNFEYDFEYNWDDYGITGMNFDLDAYESQTTGGEILCIEE</sequence>
<gene>
    <name evidence="6" type="ORF">SAMD00023353_3800690</name>
</gene>
<dbReference type="PANTHER" id="PTHR24198">
    <property type="entry name" value="ANKYRIN REPEAT AND PROTEIN KINASE DOMAIN-CONTAINING PROTEIN"/>
    <property type="match status" value="1"/>
</dbReference>
<dbReference type="AlphaFoldDB" id="A0A1W2TMI1"/>
<dbReference type="OrthoDB" id="539213at2759"/>
<evidence type="ECO:0000313" key="7">
    <source>
        <dbReference type="Proteomes" id="UP000054516"/>
    </source>
</evidence>